<evidence type="ECO:0000256" key="7">
    <source>
        <dbReference type="ARBA" id="ARBA00022989"/>
    </source>
</evidence>
<dbReference type="Proteomes" id="UP000051302">
    <property type="component" value="Unassembled WGS sequence"/>
</dbReference>
<evidence type="ECO:0000256" key="3">
    <source>
        <dbReference type="ARBA" id="ARBA00022475"/>
    </source>
</evidence>
<dbReference type="InterPro" id="IPR050303">
    <property type="entry name" value="GatZ_KbaZ_carbometab"/>
</dbReference>
<evidence type="ECO:0000256" key="5">
    <source>
        <dbReference type="ARBA" id="ARBA00022683"/>
    </source>
</evidence>
<evidence type="ECO:0000256" key="6">
    <source>
        <dbReference type="ARBA" id="ARBA00022692"/>
    </source>
</evidence>
<comment type="subcellular location">
    <subcellularLocation>
        <location evidence="1">Cell membrane</location>
        <topology evidence="1">Multi-pass membrane protein</topology>
    </subcellularLocation>
</comment>
<keyword evidence="6 9" id="KW-0812">Transmembrane</keyword>
<organism evidence="10 11">
    <name type="scientific">Companilactobacillus nantensis DSM 16982</name>
    <dbReference type="NCBI Taxonomy" id="1423774"/>
    <lineage>
        <taxon>Bacteria</taxon>
        <taxon>Bacillati</taxon>
        <taxon>Bacillota</taxon>
        <taxon>Bacilli</taxon>
        <taxon>Lactobacillales</taxon>
        <taxon>Lactobacillaceae</taxon>
        <taxon>Companilactobacillus</taxon>
    </lineage>
</organism>
<name>A0A0R1WIG0_9LACO</name>
<evidence type="ECO:0000256" key="9">
    <source>
        <dbReference type="SAM" id="Phobius"/>
    </source>
</evidence>
<protein>
    <submittedName>
        <fullName evidence="10">PTS family N-acetylgalactosamine (Nac) porter component IID</fullName>
    </submittedName>
</protein>
<dbReference type="Pfam" id="PF03613">
    <property type="entry name" value="EIID-AGA"/>
    <property type="match status" value="1"/>
</dbReference>
<keyword evidence="7 9" id="KW-1133">Transmembrane helix</keyword>
<keyword evidence="2" id="KW-0813">Transport</keyword>
<feature type="transmembrane region" description="Helical" evidence="9">
    <location>
        <begin position="258"/>
        <end position="276"/>
    </location>
</feature>
<evidence type="ECO:0000313" key="11">
    <source>
        <dbReference type="Proteomes" id="UP000051302"/>
    </source>
</evidence>
<keyword evidence="4" id="KW-0762">Sugar transport</keyword>
<dbReference type="InterPro" id="IPR004704">
    <property type="entry name" value="PTS_IID_man"/>
</dbReference>
<gene>
    <name evidence="10" type="ORF">FD31_GL002520</name>
</gene>
<dbReference type="EMBL" id="AZFV01000008">
    <property type="protein sequence ID" value="KRM17535.1"/>
    <property type="molecule type" value="Genomic_DNA"/>
</dbReference>
<dbReference type="GO" id="GO:0005886">
    <property type="term" value="C:plasma membrane"/>
    <property type="evidence" value="ECO:0007669"/>
    <property type="project" value="UniProtKB-SubCell"/>
</dbReference>
<feature type="transmembrane region" description="Helical" evidence="9">
    <location>
        <begin position="114"/>
        <end position="141"/>
    </location>
</feature>
<dbReference type="PANTHER" id="PTHR32502">
    <property type="entry name" value="N-ACETYLGALACTOSAMINE PERMEASE II COMPONENT-RELATED"/>
    <property type="match status" value="1"/>
</dbReference>
<keyword evidence="3" id="KW-1003">Cell membrane</keyword>
<dbReference type="PATRIC" id="fig|1423774.3.peg.2619"/>
<dbReference type="STRING" id="1423774.FD31_GL002520"/>
<dbReference type="PROSITE" id="PS51108">
    <property type="entry name" value="PTS_EIID"/>
    <property type="match status" value="1"/>
</dbReference>
<dbReference type="NCBIfam" id="NF007359">
    <property type="entry name" value="PRK09855.1"/>
    <property type="match status" value="1"/>
</dbReference>
<accession>A0A0R1WIG0</accession>
<keyword evidence="11" id="KW-1185">Reference proteome</keyword>
<dbReference type="GO" id="GO:0009401">
    <property type="term" value="P:phosphoenolpyruvate-dependent sugar phosphotransferase system"/>
    <property type="evidence" value="ECO:0007669"/>
    <property type="project" value="UniProtKB-KW"/>
</dbReference>
<dbReference type="PANTHER" id="PTHR32502:SF5">
    <property type="entry name" value="N-ACETYLGALACTOSAMINE PERMEASE IID COMPONENT-RELATED"/>
    <property type="match status" value="1"/>
</dbReference>
<keyword evidence="5" id="KW-0598">Phosphotransferase system</keyword>
<evidence type="ECO:0000256" key="8">
    <source>
        <dbReference type="ARBA" id="ARBA00023136"/>
    </source>
</evidence>
<sequence>MVSKVEDVKSDKKDTKKKSLFTKHEISMLGIRSNLVQASFSYERMHAPGWTWAQLPFWEKIYKDDKQGLKDVMTDNMEFINSSPPLYPILMGLLLTMEEDHVDRTTIKGLKNALFGPMAGIGDAIFWFTIMPITGGIAASIAKNGNVLGPLLFFAVYVFLFWSRIPLAHLGYNLGTRAIDVIEDNSKIISHVASILGLTVIGGLIASYVKMSLVIKVGTGSGAISLQKQLLDKIFPNLLPFAFVFFLYWLLRKKVSPIWLIVLTFVLAILMSAIGWM</sequence>
<reference evidence="10 11" key="1">
    <citation type="journal article" date="2015" name="Genome Announc.">
        <title>Expanding the biotechnology potential of lactobacilli through comparative genomics of 213 strains and associated genera.</title>
        <authorList>
            <person name="Sun Z."/>
            <person name="Harris H.M."/>
            <person name="McCann A."/>
            <person name="Guo C."/>
            <person name="Argimon S."/>
            <person name="Zhang W."/>
            <person name="Yang X."/>
            <person name="Jeffery I.B."/>
            <person name="Cooney J.C."/>
            <person name="Kagawa T.F."/>
            <person name="Liu W."/>
            <person name="Song Y."/>
            <person name="Salvetti E."/>
            <person name="Wrobel A."/>
            <person name="Rasinkangas P."/>
            <person name="Parkhill J."/>
            <person name="Rea M.C."/>
            <person name="O'Sullivan O."/>
            <person name="Ritari J."/>
            <person name="Douillard F.P."/>
            <person name="Paul Ross R."/>
            <person name="Yang R."/>
            <person name="Briner A.E."/>
            <person name="Felis G.E."/>
            <person name="de Vos W.M."/>
            <person name="Barrangou R."/>
            <person name="Klaenhammer T.R."/>
            <person name="Caufield P.W."/>
            <person name="Cui Y."/>
            <person name="Zhang H."/>
            <person name="O'Toole P.W."/>
        </authorList>
    </citation>
    <scope>NUCLEOTIDE SEQUENCE [LARGE SCALE GENOMIC DNA]</scope>
    <source>
        <strain evidence="10 11">DSM 16982</strain>
    </source>
</reference>
<evidence type="ECO:0000256" key="2">
    <source>
        <dbReference type="ARBA" id="ARBA00022448"/>
    </source>
</evidence>
<comment type="caution">
    <text evidence="10">The sequence shown here is derived from an EMBL/GenBank/DDBJ whole genome shotgun (WGS) entry which is preliminary data.</text>
</comment>
<evidence type="ECO:0000256" key="4">
    <source>
        <dbReference type="ARBA" id="ARBA00022597"/>
    </source>
</evidence>
<evidence type="ECO:0000313" key="10">
    <source>
        <dbReference type="EMBL" id="KRM17535.1"/>
    </source>
</evidence>
<feature type="transmembrane region" description="Helical" evidence="9">
    <location>
        <begin position="188"/>
        <end position="209"/>
    </location>
</feature>
<proteinExistence type="predicted"/>
<feature type="transmembrane region" description="Helical" evidence="9">
    <location>
        <begin position="234"/>
        <end position="251"/>
    </location>
</feature>
<keyword evidence="8 9" id="KW-0472">Membrane</keyword>
<evidence type="ECO:0000256" key="1">
    <source>
        <dbReference type="ARBA" id="ARBA00004651"/>
    </source>
</evidence>
<dbReference type="AlphaFoldDB" id="A0A0R1WIG0"/>
<feature type="transmembrane region" description="Helical" evidence="9">
    <location>
        <begin position="147"/>
        <end position="167"/>
    </location>
</feature>